<sequence>MFERLGRRLNALAARYVPGGDDPIPDADALPRYLAPLPSWLEAFGLRVVWLVVLTNLAGTAFGFWYYRFQFAGTEPVMWAFVPDSPLATLFIALALAAWRLGRHSEYLAALAFFGCIKLGAWTPFVQLFVNGQGATPTWLYQFLIWSHAAMVVQAFLLHRLADFRVRAVAVALVWYGLNDVVDYFVPVVGEPHHTYLSGELVGGVLDHTTTAHDLAAACAVVLTMTCVFLALATRAWKLRDRRPQA</sequence>
<keyword evidence="1" id="KW-0812">Transmembrane</keyword>
<evidence type="ECO:0000256" key="1">
    <source>
        <dbReference type="SAM" id="Phobius"/>
    </source>
</evidence>
<dbReference type="GeneID" id="79265967"/>
<feature type="transmembrane region" description="Helical" evidence="1">
    <location>
        <begin position="215"/>
        <end position="233"/>
    </location>
</feature>
<dbReference type="PANTHER" id="PTHR40042">
    <property type="entry name" value="HYPOTHETICAL MEMBRANE SPANNING PROTEIN"/>
    <property type="match status" value="1"/>
</dbReference>
<proteinExistence type="predicted"/>
<feature type="transmembrane region" description="Helical" evidence="1">
    <location>
        <begin position="79"/>
        <end position="101"/>
    </location>
</feature>
<evidence type="ECO:0000313" key="3">
    <source>
        <dbReference type="Proteomes" id="UP001596398"/>
    </source>
</evidence>
<dbReference type="InterPro" id="IPR009845">
    <property type="entry name" value="DUF1405"/>
</dbReference>
<dbReference type="Pfam" id="PF07187">
    <property type="entry name" value="DUF1405"/>
    <property type="match status" value="1"/>
</dbReference>
<reference evidence="2 3" key="1">
    <citation type="journal article" date="2019" name="Int. J. Syst. Evol. Microbiol.">
        <title>The Global Catalogue of Microorganisms (GCM) 10K type strain sequencing project: providing services to taxonomists for standard genome sequencing and annotation.</title>
        <authorList>
            <consortium name="The Broad Institute Genomics Platform"/>
            <consortium name="The Broad Institute Genome Sequencing Center for Infectious Disease"/>
            <person name="Wu L."/>
            <person name="Ma J."/>
        </authorList>
    </citation>
    <scope>NUCLEOTIDE SEQUENCE [LARGE SCALE GENOMIC DNA]</scope>
    <source>
        <strain evidence="2 3">DT85</strain>
    </source>
</reference>
<dbReference type="AlphaFoldDB" id="A0ABD5ZLL4"/>
<keyword evidence="3" id="KW-1185">Reference proteome</keyword>
<feature type="transmembrane region" description="Helical" evidence="1">
    <location>
        <begin position="108"/>
        <end position="127"/>
    </location>
</feature>
<feature type="transmembrane region" description="Helical" evidence="1">
    <location>
        <begin position="139"/>
        <end position="159"/>
    </location>
</feature>
<keyword evidence="1" id="KW-0472">Membrane</keyword>
<dbReference type="Proteomes" id="UP001596398">
    <property type="component" value="Unassembled WGS sequence"/>
</dbReference>
<feature type="transmembrane region" description="Helical" evidence="1">
    <location>
        <begin position="166"/>
        <end position="186"/>
    </location>
</feature>
<comment type="caution">
    <text evidence="2">The sequence shown here is derived from an EMBL/GenBank/DDBJ whole genome shotgun (WGS) entry which is preliminary data.</text>
</comment>
<dbReference type="RefSeq" id="WP_276235302.1">
    <property type="nucleotide sequence ID" value="NZ_CP119802.1"/>
</dbReference>
<gene>
    <name evidence="2" type="ORF">ACFQJ4_03110</name>
</gene>
<dbReference type="PANTHER" id="PTHR40042:SF1">
    <property type="entry name" value="DUF1405 DOMAIN-CONTAINING PROTEIN"/>
    <property type="match status" value="1"/>
</dbReference>
<accession>A0ABD5ZLL4</accession>
<name>A0ABD5ZLL4_9EURY</name>
<protein>
    <submittedName>
        <fullName evidence="2">DUF1405 domain-containing protein</fullName>
    </submittedName>
</protein>
<feature type="transmembrane region" description="Helical" evidence="1">
    <location>
        <begin position="48"/>
        <end position="67"/>
    </location>
</feature>
<organism evidence="2 3">
    <name type="scientific">Halosegnis marinus</name>
    <dbReference type="NCBI Taxonomy" id="3034023"/>
    <lineage>
        <taxon>Archaea</taxon>
        <taxon>Methanobacteriati</taxon>
        <taxon>Methanobacteriota</taxon>
        <taxon>Stenosarchaea group</taxon>
        <taxon>Halobacteria</taxon>
        <taxon>Halobacteriales</taxon>
        <taxon>Natronomonadaceae</taxon>
        <taxon>Halosegnis</taxon>
    </lineage>
</organism>
<evidence type="ECO:0000313" key="2">
    <source>
        <dbReference type="EMBL" id="MFC7234300.1"/>
    </source>
</evidence>
<keyword evidence="1" id="KW-1133">Transmembrane helix</keyword>
<dbReference type="EMBL" id="JBHTAP010000001">
    <property type="protein sequence ID" value="MFC7234300.1"/>
    <property type="molecule type" value="Genomic_DNA"/>
</dbReference>